<evidence type="ECO:0000256" key="7">
    <source>
        <dbReference type="SAM" id="Phobius"/>
    </source>
</evidence>
<accession>A0A915ZJN4</accession>
<dbReference type="OrthoDB" id="199599at2759"/>
<dbReference type="VEuPathDB" id="FungiDB:RhiirFUN_002528"/>
<feature type="compositionally biased region" description="Polar residues" evidence="6">
    <location>
        <begin position="52"/>
        <end position="66"/>
    </location>
</feature>
<evidence type="ECO:0000256" key="4">
    <source>
        <dbReference type="ARBA" id="ARBA00022989"/>
    </source>
</evidence>
<proteinExistence type="predicted"/>
<dbReference type="Pfam" id="PF02656">
    <property type="entry name" value="DUF202"/>
    <property type="match status" value="1"/>
</dbReference>
<organism evidence="9 10">
    <name type="scientific">Rhizophagus irregularis</name>
    <dbReference type="NCBI Taxonomy" id="588596"/>
    <lineage>
        <taxon>Eukaryota</taxon>
        <taxon>Fungi</taxon>
        <taxon>Fungi incertae sedis</taxon>
        <taxon>Mucoromycota</taxon>
        <taxon>Glomeromycotina</taxon>
        <taxon>Glomeromycetes</taxon>
        <taxon>Glomerales</taxon>
        <taxon>Glomeraceae</taxon>
        <taxon>Rhizophagus</taxon>
    </lineage>
</organism>
<evidence type="ECO:0000313" key="9">
    <source>
        <dbReference type="EMBL" id="CAB5379851.1"/>
    </source>
</evidence>
<feature type="compositionally biased region" description="Polar residues" evidence="6">
    <location>
        <begin position="10"/>
        <end position="33"/>
    </location>
</feature>
<dbReference type="InterPro" id="IPR052053">
    <property type="entry name" value="IM_YidH-like"/>
</dbReference>
<gene>
    <name evidence="9" type="ORF">CHRIB12_LOCUS16822</name>
</gene>
<evidence type="ECO:0000313" key="10">
    <source>
        <dbReference type="Proteomes" id="UP000684084"/>
    </source>
</evidence>
<dbReference type="EMBL" id="CAGKOT010000041">
    <property type="protein sequence ID" value="CAB5379851.1"/>
    <property type="molecule type" value="Genomic_DNA"/>
</dbReference>
<comment type="subcellular location">
    <subcellularLocation>
        <location evidence="1">Cell membrane</location>
        <topology evidence="1">Multi-pass membrane protein</topology>
    </subcellularLocation>
</comment>
<dbReference type="Proteomes" id="UP000684084">
    <property type="component" value="Unassembled WGS sequence"/>
</dbReference>
<feature type="transmembrane region" description="Helical" evidence="7">
    <location>
        <begin position="230"/>
        <end position="248"/>
    </location>
</feature>
<feature type="domain" description="DUF202" evidence="8">
    <location>
        <begin position="106"/>
        <end position="180"/>
    </location>
</feature>
<evidence type="ECO:0000259" key="8">
    <source>
        <dbReference type="Pfam" id="PF02656"/>
    </source>
</evidence>
<dbReference type="GO" id="GO:0005886">
    <property type="term" value="C:plasma membrane"/>
    <property type="evidence" value="ECO:0007669"/>
    <property type="project" value="UniProtKB-SubCell"/>
</dbReference>
<protein>
    <recommendedName>
        <fullName evidence="8">DUF202 domain-containing protein</fullName>
    </recommendedName>
</protein>
<dbReference type="AlphaFoldDB" id="A0A915ZJN4"/>
<dbReference type="PANTHER" id="PTHR34187">
    <property type="entry name" value="FGR18P"/>
    <property type="match status" value="1"/>
</dbReference>
<keyword evidence="3 7" id="KW-0812">Transmembrane</keyword>
<feature type="transmembrane region" description="Helical" evidence="7">
    <location>
        <begin position="115"/>
        <end position="136"/>
    </location>
</feature>
<keyword evidence="4 7" id="KW-1133">Transmembrane helix</keyword>
<dbReference type="InterPro" id="IPR003807">
    <property type="entry name" value="DUF202"/>
</dbReference>
<evidence type="ECO:0000256" key="3">
    <source>
        <dbReference type="ARBA" id="ARBA00022692"/>
    </source>
</evidence>
<comment type="caution">
    <text evidence="9">The sequence shown here is derived from an EMBL/GenBank/DDBJ whole genome shotgun (WGS) entry which is preliminary data.</text>
</comment>
<evidence type="ECO:0000256" key="5">
    <source>
        <dbReference type="ARBA" id="ARBA00023136"/>
    </source>
</evidence>
<keyword evidence="5 7" id="KW-0472">Membrane</keyword>
<keyword evidence="2" id="KW-1003">Cell membrane</keyword>
<evidence type="ECO:0000256" key="1">
    <source>
        <dbReference type="ARBA" id="ARBA00004651"/>
    </source>
</evidence>
<dbReference type="PANTHER" id="PTHR34187:SF2">
    <property type="entry name" value="DUF202 DOMAIN-CONTAINING PROTEIN"/>
    <property type="match status" value="1"/>
</dbReference>
<name>A0A915ZJN4_9GLOM</name>
<sequence>MPSPKPGNIKQPQSRLTNRRSFGSTDSNYSSYDLDSVVETIDSKSDRKNKAIPNNDSQDIGSDYQQNSNHNNNNNNNNDNNVDSPKTWWSKINPSLTLENKASVARDHLANERTFLAWLRTSLSFISIGIAITQLFRLTKISDDQRANEYNKEGKVLGIIFILLGVVFLSFGITRYFHSQYLMTKGHFPASRGKRNLDRNERWNTDDLHNFGADLRLISCSALFSRFPRFILEFYLFYVYYKVLTLYMY</sequence>
<reference evidence="9" key="1">
    <citation type="submission" date="2020-05" db="EMBL/GenBank/DDBJ databases">
        <authorList>
            <person name="Rincon C."/>
            <person name="Sanders R I."/>
            <person name="Robbins C."/>
            <person name="Chaturvedi A."/>
        </authorList>
    </citation>
    <scope>NUCLEOTIDE SEQUENCE</scope>
    <source>
        <strain evidence="9">CHB12</strain>
    </source>
</reference>
<evidence type="ECO:0000256" key="6">
    <source>
        <dbReference type="SAM" id="MobiDB-lite"/>
    </source>
</evidence>
<feature type="compositionally biased region" description="Low complexity" evidence="6">
    <location>
        <begin position="67"/>
        <end position="81"/>
    </location>
</feature>
<feature type="region of interest" description="Disordered" evidence="6">
    <location>
        <begin position="1"/>
        <end position="86"/>
    </location>
</feature>
<feature type="transmembrane region" description="Helical" evidence="7">
    <location>
        <begin position="156"/>
        <end position="177"/>
    </location>
</feature>
<evidence type="ECO:0000256" key="2">
    <source>
        <dbReference type="ARBA" id="ARBA00022475"/>
    </source>
</evidence>